<evidence type="ECO:0000256" key="2">
    <source>
        <dbReference type="ARBA" id="ARBA00001997"/>
    </source>
</evidence>
<organism evidence="8 9">
    <name type="scientific">Nitratireductor aestuarii</name>
    <dbReference type="NCBI Taxonomy" id="1735103"/>
    <lineage>
        <taxon>Bacteria</taxon>
        <taxon>Pseudomonadati</taxon>
        <taxon>Pseudomonadota</taxon>
        <taxon>Alphaproteobacteria</taxon>
        <taxon>Hyphomicrobiales</taxon>
        <taxon>Phyllobacteriaceae</taxon>
        <taxon>Nitratireductor</taxon>
    </lineage>
</organism>
<evidence type="ECO:0000256" key="1">
    <source>
        <dbReference type="ARBA" id="ARBA00001298"/>
    </source>
</evidence>
<proteinExistence type="inferred from homology"/>
<evidence type="ECO:0000256" key="7">
    <source>
        <dbReference type="RuleBase" id="RU364069"/>
    </source>
</evidence>
<feature type="active site" description="Proton acceptor" evidence="5">
    <location>
        <position position="72"/>
    </location>
</feature>
<dbReference type="NCBIfam" id="TIGR01221">
    <property type="entry name" value="rmlC"/>
    <property type="match status" value="1"/>
</dbReference>
<comment type="catalytic activity">
    <reaction evidence="1 7">
        <text>dTDP-4-dehydro-6-deoxy-alpha-D-glucose = dTDP-4-dehydro-beta-L-rhamnose</text>
        <dbReference type="Rhea" id="RHEA:16969"/>
        <dbReference type="ChEBI" id="CHEBI:57649"/>
        <dbReference type="ChEBI" id="CHEBI:62830"/>
        <dbReference type="EC" id="5.1.3.13"/>
    </reaction>
</comment>
<comment type="pathway">
    <text evidence="7">Carbohydrate biosynthesis; dTDP-L-rhamnose biosynthesis.</text>
</comment>
<protein>
    <recommendedName>
        <fullName evidence="4 7">dTDP-4-dehydrorhamnose 3,5-epimerase</fullName>
        <ecNumber evidence="3 7">5.1.3.13</ecNumber>
    </recommendedName>
    <alternativeName>
        <fullName evidence="7">Thymidine diphospho-4-keto-rhamnose 3,5-epimerase</fullName>
    </alternativeName>
</protein>
<dbReference type="Gene3D" id="2.60.120.10">
    <property type="entry name" value="Jelly Rolls"/>
    <property type="match status" value="1"/>
</dbReference>
<comment type="function">
    <text evidence="2 7">Catalyzes the epimerization of the C3' and C5'positions of dTDP-6-deoxy-D-xylo-4-hexulose, forming dTDP-6-deoxy-L-lyxo-4-hexulose.</text>
</comment>
<dbReference type="InterPro" id="IPR000888">
    <property type="entry name" value="RmlC-like"/>
</dbReference>
<dbReference type="AlphaFoldDB" id="A0A916RMH6"/>
<evidence type="ECO:0000256" key="3">
    <source>
        <dbReference type="ARBA" id="ARBA00012098"/>
    </source>
</evidence>
<comment type="caution">
    <text evidence="8">The sequence shown here is derived from an EMBL/GenBank/DDBJ whole genome shotgun (WGS) entry which is preliminary data.</text>
</comment>
<dbReference type="GO" id="GO:0019305">
    <property type="term" value="P:dTDP-rhamnose biosynthetic process"/>
    <property type="evidence" value="ECO:0007669"/>
    <property type="project" value="UniProtKB-UniRule"/>
</dbReference>
<dbReference type="GO" id="GO:0008830">
    <property type="term" value="F:dTDP-4-dehydrorhamnose 3,5-epimerase activity"/>
    <property type="evidence" value="ECO:0007669"/>
    <property type="project" value="UniProtKB-UniRule"/>
</dbReference>
<dbReference type="GO" id="GO:0005829">
    <property type="term" value="C:cytosol"/>
    <property type="evidence" value="ECO:0007669"/>
    <property type="project" value="TreeGrafter"/>
</dbReference>
<dbReference type="EMBL" id="BMIF01000003">
    <property type="protein sequence ID" value="GGA61810.1"/>
    <property type="molecule type" value="Genomic_DNA"/>
</dbReference>
<reference evidence="8" key="2">
    <citation type="submission" date="2020-09" db="EMBL/GenBank/DDBJ databases">
        <authorList>
            <person name="Sun Q."/>
            <person name="Zhou Y."/>
        </authorList>
    </citation>
    <scope>NUCLEOTIDE SEQUENCE</scope>
    <source>
        <strain evidence="8">CGMCC 1.15320</strain>
    </source>
</reference>
<dbReference type="InterPro" id="IPR014710">
    <property type="entry name" value="RmlC-like_jellyroll"/>
</dbReference>
<dbReference type="EC" id="5.1.3.13" evidence="3 7"/>
<sequence>MWSHIAMGEAMEIRPLRLGGVCEILPRRIEDTRGFFSETYNARALREHGIEIDFVQDNHSRSLRKGVVRGLHYQLPPHAQAKLVRVVKGAIWDVAVDIRRNSATFGEWVGLEVSAERWNQILIPEGFAHGFITLTEDTEVVYKVSAYYSPEHDRAIRFDDPAIGIDWPFVAADVCLSDKDRTAPLLNEAELFK</sequence>
<evidence type="ECO:0000256" key="6">
    <source>
        <dbReference type="PIRSR" id="PIRSR600888-3"/>
    </source>
</evidence>
<accession>A0A916RMH6</accession>
<feature type="active site" description="Proton donor" evidence="5">
    <location>
        <position position="142"/>
    </location>
</feature>
<gene>
    <name evidence="8" type="ORF">GCM10011385_14430</name>
</gene>
<dbReference type="CDD" id="cd00438">
    <property type="entry name" value="cupin_RmlC"/>
    <property type="match status" value="1"/>
</dbReference>
<evidence type="ECO:0000313" key="8">
    <source>
        <dbReference type="EMBL" id="GGA61810.1"/>
    </source>
</evidence>
<keyword evidence="9" id="KW-1185">Reference proteome</keyword>
<dbReference type="Pfam" id="PF00908">
    <property type="entry name" value="dTDP_sugar_isom"/>
    <property type="match status" value="1"/>
</dbReference>
<evidence type="ECO:0000313" key="9">
    <source>
        <dbReference type="Proteomes" id="UP000636264"/>
    </source>
</evidence>
<dbReference type="SUPFAM" id="SSF51182">
    <property type="entry name" value="RmlC-like cupins"/>
    <property type="match status" value="1"/>
</dbReference>
<dbReference type="PANTHER" id="PTHR21047">
    <property type="entry name" value="DTDP-6-DEOXY-D-GLUCOSE-3,5 EPIMERASE"/>
    <property type="match status" value="1"/>
</dbReference>
<name>A0A916RMH6_9HYPH</name>
<comment type="subunit">
    <text evidence="7">Homodimer.</text>
</comment>
<dbReference type="InterPro" id="IPR011051">
    <property type="entry name" value="RmlC_Cupin_sf"/>
</dbReference>
<dbReference type="GO" id="GO:0000271">
    <property type="term" value="P:polysaccharide biosynthetic process"/>
    <property type="evidence" value="ECO:0007669"/>
    <property type="project" value="TreeGrafter"/>
</dbReference>
<dbReference type="Proteomes" id="UP000636264">
    <property type="component" value="Unassembled WGS sequence"/>
</dbReference>
<keyword evidence="7" id="KW-0413">Isomerase</keyword>
<evidence type="ECO:0000256" key="4">
    <source>
        <dbReference type="ARBA" id="ARBA00019595"/>
    </source>
</evidence>
<comment type="similarity">
    <text evidence="7">Belongs to the dTDP-4-dehydrorhamnose 3,5-epimerase family.</text>
</comment>
<reference evidence="8" key="1">
    <citation type="journal article" date="2014" name="Int. J. Syst. Evol. Microbiol.">
        <title>Complete genome sequence of Corynebacterium casei LMG S-19264T (=DSM 44701T), isolated from a smear-ripened cheese.</title>
        <authorList>
            <consortium name="US DOE Joint Genome Institute (JGI-PGF)"/>
            <person name="Walter F."/>
            <person name="Albersmeier A."/>
            <person name="Kalinowski J."/>
            <person name="Ruckert C."/>
        </authorList>
    </citation>
    <scope>NUCLEOTIDE SEQUENCE</scope>
    <source>
        <strain evidence="8">CGMCC 1.15320</strain>
    </source>
</reference>
<feature type="site" description="Participates in a stacking interaction with the thymidine ring of dTDP-4-oxo-6-deoxyglucose" evidence="6">
    <location>
        <position position="148"/>
    </location>
</feature>
<dbReference type="PANTHER" id="PTHR21047:SF2">
    <property type="entry name" value="THYMIDINE DIPHOSPHO-4-KETO-RHAMNOSE 3,5-EPIMERASE"/>
    <property type="match status" value="1"/>
</dbReference>
<evidence type="ECO:0000256" key="5">
    <source>
        <dbReference type="PIRSR" id="PIRSR600888-1"/>
    </source>
</evidence>